<comment type="caution">
    <text evidence="3">The sequence shown here is derived from an EMBL/GenBank/DDBJ whole genome shotgun (WGS) entry which is preliminary data.</text>
</comment>
<dbReference type="Proteomes" id="UP001148838">
    <property type="component" value="Unassembled WGS sequence"/>
</dbReference>
<dbReference type="InterPro" id="IPR008906">
    <property type="entry name" value="HATC_C_dom"/>
</dbReference>
<evidence type="ECO:0000259" key="2">
    <source>
        <dbReference type="Pfam" id="PF05699"/>
    </source>
</evidence>
<dbReference type="InterPro" id="IPR012337">
    <property type="entry name" value="RNaseH-like_sf"/>
</dbReference>
<accession>A0ABQ8S8H1</accession>
<evidence type="ECO:0000313" key="3">
    <source>
        <dbReference type="EMBL" id="KAJ4430186.1"/>
    </source>
</evidence>
<reference evidence="3 4" key="1">
    <citation type="journal article" date="2022" name="Allergy">
        <title>Genome assembly and annotation of Periplaneta americana reveal a comprehensive cockroach allergen profile.</title>
        <authorList>
            <person name="Wang L."/>
            <person name="Xiong Q."/>
            <person name="Saelim N."/>
            <person name="Wang L."/>
            <person name="Nong W."/>
            <person name="Wan A.T."/>
            <person name="Shi M."/>
            <person name="Liu X."/>
            <person name="Cao Q."/>
            <person name="Hui J.H.L."/>
            <person name="Sookrung N."/>
            <person name="Leung T.F."/>
            <person name="Tungtrongchitr A."/>
            <person name="Tsui S.K.W."/>
        </authorList>
    </citation>
    <scope>NUCLEOTIDE SEQUENCE [LARGE SCALE GENOMIC DNA]</scope>
    <source>
        <strain evidence="3">PWHHKU_190912</strain>
    </source>
</reference>
<name>A0ABQ8S8H1_PERAM</name>
<keyword evidence="4" id="KW-1185">Reference proteome</keyword>
<feature type="region of interest" description="Disordered" evidence="1">
    <location>
        <begin position="1"/>
        <end position="40"/>
    </location>
</feature>
<dbReference type="Pfam" id="PF05699">
    <property type="entry name" value="Dimer_Tnp_hAT"/>
    <property type="match status" value="1"/>
</dbReference>
<protein>
    <recommendedName>
        <fullName evidence="2">HAT C-terminal dimerisation domain-containing protein</fullName>
    </recommendedName>
</protein>
<dbReference type="EMBL" id="JAJSOF020000033">
    <property type="protein sequence ID" value="KAJ4430186.1"/>
    <property type="molecule type" value="Genomic_DNA"/>
</dbReference>
<evidence type="ECO:0000313" key="4">
    <source>
        <dbReference type="Proteomes" id="UP001148838"/>
    </source>
</evidence>
<evidence type="ECO:0000256" key="1">
    <source>
        <dbReference type="SAM" id="MobiDB-lite"/>
    </source>
</evidence>
<gene>
    <name evidence="3" type="ORF">ANN_22396</name>
</gene>
<proteinExistence type="predicted"/>
<feature type="domain" description="HAT C-terminal dimerisation" evidence="2">
    <location>
        <begin position="117"/>
        <end position="153"/>
    </location>
</feature>
<sequence length="206" mass="23387">MGEGKTPKNPHPSNSSRPGIEPGPTGSELDPLTPQPQRNVSAERKFTVQQHVGREKHIRAVQLASKEKSTQLLLQQSVSMKENKSSDFYRAFCEAFDISCIEEDLTGSDLAHFNYAPVVTADVERSFSQYKNMLSDNRRSLTFENLRMLVVTYCNILNKGWLKSEVYKRKVETREELLAHILHDCAEVKECSNQLRSATQQLSTEL</sequence>
<dbReference type="SUPFAM" id="SSF53098">
    <property type="entry name" value="Ribonuclease H-like"/>
    <property type="match status" value="1"/>
</dbReference>
<organism evidence="3 4">
    <name type="scientific">Periplaneta americana</name>
    <name type="common">American cockroach</name>
    <name type="synonym">Blatta americana</name>
    <dbReference type="NCBI Taxonomy" id="6978"/>
    <lineage>
        <taxon>Eukaryota</taxon>
        <taxon>Metazoa</taxon>
        <taxon>Ecdysozoa</taxon>
        <taxon>Arthropoda</taxon>
        <taxon>Hexapoda</taxon>
        <taxon>Insecta</taxon>
        <taxon>Pterygota</taxon>
        <taxon>Neoptera</taxon>
        <taxon>Polyneoptera</taxon>
        <taxon>Dictyoptera</taxon>
        <taxon>Blattodea</taxon>
        <taxon>Blattoidea</taxon>
        <taxon>Blattidae</taxon>
        <taxon>Blattinae</taxon>
        <taxon>Periplaneta</taxon>
    </lineage>
</organism>